<dbReference type="EMBL" id="JBHSKT010000001">
    <property type="protein sequence ID" value="MFC5269260.1"/>
    <property type="molecule type" value="Genomic_DNA"/>
</dbReference>
<comment type="caution">
    <text evidence="4">The sequence shown here is derived from an EMBL/GenBank/DDBJ whole genome shotgun (WGS) entry which is preliminary data.</text>
</comment>
<dbReference type="Proteomes" id="UP001596161">
    <property type="component" value="Unassembled WGS sequence"/>
</dbReference>
<dbReference type="NCBIfam" id="TIGR04183">
    <property type="entry name" value="Por_Secre_tail"/>
    <property type="match status" value="1"/>
</dbReference>
<name>A0ABW0E7S1_9BACT</name>
<keyword evidence="2" id="KW-0732">Signal</keyword>
<gene>
    <name evidence="4" type="ORF">ACFPIB_01475</name>
</gene>
<dbReference type="Gene3D" id="2.40.128.720">
    <property type="match status" value="2"/>
</dbReference>
<dbReference type="RefSeq" id="WP_378015641.1">
    <property type="nucleotide sequence ID" value="NZ_JBHSKT010000001.1"/>
</dbReference>
<evidence type="ECO:0000256" key="2">
    <source>
        <dbReference type="SAM" id="SignalP"/>
    </source>
</evidence>
<dbReference type="Pfam" id="PF18962">
    <property type="entry name" value="Por_Secre_tail"/>
    <property type="match status" value="1"/>
</dbReference>
<evidence type="ECO:0000313" key="5">
    <source>
        <dbReference type="Proteomes" id="UP001596161"/>
    </source>
</evidence>
<feature type="domain" description="Secretion system C-terminal sorting" evidence="3">
    <location>
        <begin position="376"/>
        <end position="447"/>
    </location>
</feature>
<feature type="signal peptide" evidence="2">
    <location>
        <begin position="1"/>
        <end position="28"/>
    </location>
</feature>
<evidence type="ECO:0000259" key="3">
    <source>
        <dbReference type="Pfam" id="PF18962"/>
    </source>
</evidence>
<feature type="region of interest" description="Disordered" evidence="1">
    <location>
        <begin position="44"/>
        <end position="66"/>
    </location>
</feature>
<keyword evidence="5" id="KW-1185">Reference proteome</keyword>
<proteinExistence type="predicted"/>
<sequence length="449" mass="50349">MTALFTSKFLTAAFTVLLLSGADNNVMAQENALKFRPGKLTIKPSDSQYSSHARTNGMVSRPGNSMDYTVDPSSGNWQLQSSSTYTYDSQGRLTQRLYTTPASGQNLGRERTTYDAKGNETEYLIEEWDGTAWQLTDGYRTLITYNTKGNKTELIYELWDSNNGIWAKDGREQTVYDANDLVTSLTYSVWDGTAWELDDRILVSNVGGVATSVNMQDFDNGVWVDTYRGLNLTWHVLHEIPSAYILEAFDNGVWVKDEKYSSVYDANGGHVGIYEDWTGTAWINSSRETETYDNNKNFTGWLEESWNATTSTWVYNGEERQVLTYSGIDVTERIYQDSWGTGTSTLVNRYKEVYSNFQLFNVSGVKNLLAETAVNVFPNPATNVVMVSIPENKGAFTATIADVTGKIWLSQTFRAGAENALNMEALPKGMYLLQLQTEAGSTVKRIIKQ</sequence>
<protein>
    <submittedName>
        <fullName evidence="4">T9SS type A sorting domain-containing protein</fullName>
    </submittedName>
</protein>
<evidence type="ECO:0000256" key="1">
    <source>
        <dbReference type="SAM" id="MobiDB-lite"/>
    </source>
</evidence>
<evidence type="ECO:0000313" key="4">
    <source>
        <dbReference type="EMBL" id="MFC5269260.1"/>
    </source>
</evidence>
<dbReference type="InterPro" id="IPR026444">
    <property type="entry name" value="Secre_tail"/>
</dbReference>
<accession>A0ABW0E7S1</accession>
<organism evidence="4 5">
    <name type="scientific">Adhaeribacter terreus</name>
    <dbReference type="NCBI Taxonomy" id="529703"/>
    <lineage>
        <taxon>Bacteria</taxon>
        <taxon>Pseudomonadati</taxon>
        <taxon>Bacteroidota</taxon>
        <taxon>Cytophagia</taxon>
        <taxon>Cytophagales</taxon>
        <taxon>Hymenobacteraceae</taxon>
        <taxon>Adhaeribacter</taxon>
    </lineage>
</organism>
<reference evidence="5" key="1">
    <citation type="journal article" date="2019" name="Int. J. Syst. Evol. Microbiol.">
        <title>The Global Catalogue of Microorganisms (GCM) 10K type strain sequencing project: providing services to taxonomists for standard genome sequencing and annotation.</title>
        <authorList>
            <consortium name="The Broad Institute Genomics Platform"/>
            <consortium name="The Broad Institute Genome Sequencing Center for Infectious Disease"/>
            <person name="Wu L."/>
            <person name="Ma J."/>
        </authorList>
    </citation>
    <scope>NUCLEOTIDE SEQUENCE [LARGE SCALE GENOMIC DNA]</scope>
    <source>
        <strain evidence="5">KACC 12602</strain>
    </source>
</reference>
<feature type="chain" id="PRO_5046595966" evidence="2">
    <location>
        <begin position="29"/>
        <end position="449"/>
    </location>
</feature>